<feature type="compositionally biased region" description="Basic and acidic residues" evidence="1">
    <location>
        <begin position="47"/>
        <end position="63"/>
    </location>
</feature>
<gene>
    <name evidence="3" type="ORF">EDC56_2454</name>
</gene>
<protein>
    <recommendedName>
        <fullName evidence="2">Transcriptional regulator SutA RNAP-binding domain-containing protein</fullName>
    </recommendedName>
</protein>
<dbReference type="RefSeq" id="WP_245980689.1">
    <property type="nucleotide sequence ID" value="NZ_RKHR01000004.1"/>
</dbReference>
<evidence type="ECO:0000313" key="4">
    <source>
        <dbReference type="Proteomes" id="UP000275394"/>
    </source>
</evidence>
<evidence type="ECO:0000256" key="1">
    <source>
        <dbReference type="SAM" id="MobiDB-lite"/>
    </source>
</evidence>
<dbReference type="AlphaFoldDB" id="A0A3N2DRS0"/>
<name>A0A3N2DRS0_9GAMM</name>
<dbReference type="EMBL" id="RKHR01000004">
    <property type="protein sequence ID" value="ROS02005.1"/>
    <property type="molecule type" value="Genomic_DNA"/>
</dbReference>
<organism evidence="3 4">
    <name type="scientific">Sinobacterium caligoides</name>
    <dbReference type="NCBI Taxonomy" id="933926"/>
    <lineage>
        <taxon>Bacteria</taxon>
        <taxon>Pseudomonadati</taxon>
        <taxon>Pseudomonadota</taxon>
        <taxon>Gammaproteobacteria</taxon>
        <taxon>Cellvibrionales</taxon>
        <taxon>Spongiibacteraceae</taxon>
        <taxon>Sinobacterium</taxon>
    </lineage>
</organism>
<dbReference type="Pfam" id="PF20661">
    <property type="entry name" value="SutA-RBD"/>
    <property type="match status" value="1"/>
</dbReference>
<feature type="domain" description="Transcriptional regulator SutA RNAP-binding" evidence="2">
    <location>
        <begin position="67"/>
        <end position="101"/>
    </location>
</feature>
<keyword evidence="4" id="KW-1185">Reference proteome</keyword>
<accession>A0A3N2DRS0</accession>
<dbReference type="InterPro" id="IPR049191">
    <property type="entry name" value="SutA_RBD"/>
</dbReference>
<evidence type="ECO:0000313" key="3">
    <source>
        <dbReference type="EMBL" id="ROS02005.1"/>
    </source>
</evidence>
<feature type="region of interest" description="Disordered" evidence="1">
    <location>
        <begin position="1"/>
        <end position="63"/>
    </location>
</feature>
<reference evidence="3 4" key="1">
    <citation type="submission" date="2018-11" db="EMBL/GenBank/DDBJ databases">
        <title>Genomic Encyclopedia of Type Strains, Phase IV (KMG-IV): sequencing the most valuable type-strain genomes for metagenomic binning, comparative biology and taxonomic classification.</title>
        <authorList>
            <person name="Goeker M."/>
        </authorList>
    </citation>
    <scope>NUCLEOTIDE SEQUENCE [LARGE SCALE GENOMIC DNA]</scope>
    <source>
        <strain evidence="3 4">DSM 100316</strain>
    </source>
</reference>
<feature type="compositionally biased region" description="Low complexity" evidence="1">
    <location>
        <begin position="32"/>
        <end position="42"/>
    </location>
</feature>
<proteinExistence type="predicted"/>
<dbReference type="Proteomes" id="UP000275394">
    <property type="component" value="Unassembled WGS sequence"/>
</dbReference>
<sequence>MVDVNMNDVSLDDDAIEVPKKRKIGRPRGQTAKQEAASAKESSLGESKADLEYMGSRDEAADARTIESRRRIRNKVKEDIEAFITAGGAIDQVAANVTADPPKKPSSNYGGRAI</sequence>
<comment type="caution">
    <text evidence="3">The sequence shown here is derived from an EMBL/GenBank/DDBJ whole genome shotgun (WGS) entry which is preliminary data.</text>
</comment>
<evidence type="ECO:0000259" key="2">
    <source>
        <dbReference type="Pfam" id="PF20661"/>
    </source>
</evidence>